<dbReference type="Gene3D" id="3.40.50.300">
    <property type="entry name" value="P-loop containing nucleotide triphosphate hydrolases"/>
    <property type="match status" value="1"/>
</dbReference>
<feature type="binding site" evidence="6">
    <location>
        <begin position="118"/>
        <end position="125"/>
    </location>
    <ligand>
        <name>ATP</name>
        <dbReference type="ChEBI" id="CHEBI:30616"/>
    </ligand>
</feature>
<dbReference type="FunFam" id="3.40.50.300:FF:000005">
    <property type="entry name" value="ATP-dependent Clp protease ATP-binding subunit ClpX"/>
    <property type="match status" value="1"/>
</dbReference>
<dbReference type="InterPro" id="IPR059188">
    <property type="entry name" value="Znf_CLPX-like"/>
</dbReference>
<dbReference type="GO" id="GO:0005524">
    <property type="term" value="F:ATP binding"/>
    <property type="evidence" value="ECO:0007669"/>
    <property type="project" value="UniProtKB-UniRule"/>
</dbReference>
<keyword evidence="3 6" id="KW-0862">Zinc</keyword>
<dbReference type="NCBIfam" id="NF003745">
    <property type="entry name" value="PRK05342.1"/>
    <property type="match status" value="1"/>
</dbReference>
<evidence type="ECO:0000256" key="3">
    <source>
        <dbReference type="ARBA" id="ARBA00022833"/>
    </source>
</evidence>
<reference evidence="9 10" key="1">
    <citation type="submission" date="2018-03" db="EMBL/GenBank/DDBJ databases">
        <title>Rhodobacter veldkampii.</title>
        <authorList>
            <person name="Meyer T.E."/>
            <person name="Miller S."/>
            <person name="Lodha T."/>
            <person name="Gandham S."/>
            <person name="Chintalapati S."/>
            <person name="Chintalapati V.R."/>
        </authorList>
    </citation>
    <scope>NUCLEOTIDE SEQUENCE [LARGE SCALE GENOMIC DNA]</scope>
    <source>
        <strain evidence="9 10">DSM 11550</strain>
    </source>
</reference>
<feature type="domain" description="ClpX-type ZB" evidence="8">
    <location>
        <begin position="3"/>
        <end position="56"/>
    </location>
</feature>
<dbReference type="Pfam" id="PF10431">
    <property type="entry name" value="ClpB_D2-small"/>
    <property type="match status" value="1"/>
</dbReference>
<keyword evidence="9" id="KW-0645">Protease</keyword>
<accession>A0A2T4JHK3</accession>
<dbReference type="Pfam" id="PF06689">
    <property type="entry name" value="zf-C4_ClpX"/>
    <property type="match status" value="1"/>
</dbReference>
<keyword evidence="2 6" id="KW-0547">Nucleotide-binding</keyword>
<organism evidence="9 10">
    <name type="scientific">Phaeovulum veldkampii DSM 11550</name>
    <dbReference type="NCBI Taxonomy" id="1185920"/>
    <lineage>
        <taxon>Bacteria</taxon>
        <taxon>Pseudomonadati</taxon>
        <taxon>Pseudomonadota</taxon>
        <taxon>Alphaproteobacteria</taxon>
        <taxon>Rhodobacterales</taxon>
        <taxon>Paracoccaceae</taxon>
        <taxon>Phaeovulum</taxon>
    </lineage>
</organism>
<dbReference type="SUPFAM" id="SSF52540">
    <property type="entry name" value="P-loop containing nucleoside triphosphate hydrolases"/>
    <property type="match status" value="1"/>
</dbReference>
<dbReference type="Gene3D" id="6.20.220.10">
    <property type="entry name" value="ClpX chaperone, C4-type zinc finger domain"/>
    <property type="match status" value="1"/>
</dbReference>
<keyword evidence="9" id="KW-0378">Hydrolase</keyword>
<dbReference type="GO" id="GO:0009376">
    <property type="term" value="C:HslUV protease complex"/>
    <property type="evidence" value="ECO:0007669"/>
    <property type="project" value="TreeGrafter"/>
</dbReference>
<comment type="caution">
    <text evidence="9">The sequence shown here is derived from an EMBL/GenBank/DDBJ whole genome shotgun (WGS) entry which is preliminary data.</text>
</comment>
<dbReference type="GO" id="GO:0051603">
    <property type="term" value="P:proteolysis involved in protein catabolic process"/>
    <property type="evidence" value="ECO:0007669"/>
    <property type="project" value="TreeGrafter"/>
</dbReference>
<dbReference type="Proteomes" id="UP000241899">
    <property type="component" value="Unassembled WGS sequence"/>
</dbReference>
<feature type="binding site" evidence="6 7">
    <location>
        <position position="18"/>
    </location>
    <ligand>
        <name>Zn(2+)</name>
        <dbReference type="ChEBI" id="CHEBI:29105"/>
    </ligand>
</feature>
<dbReference type="Pfam" id="PF07724">
    <property type="entry name" value="AAA_2"/>
    <property type="match status" value="1"/>
</dbReference>
<dbReference type="PANTHER" id="PTHR48102:SF7">
    <property type="entry name" value="ATP-DEPENDENT CLP PROTEASE ATP-BINDING SUBUNIT CLPX-LIKE, MITOCHONDRIAL"/>
    <property type="match status" value="1"/>
</dbReference>
<keyword evidence="5 6" id="KW-0143">Chaperone</keyword>
<dbReference type="Gene3D" id="1.10.8.60">
    <property type="match status" value="1"/>
</dbReference>
<dbReference type="GO" id="GO:0008233">
    <property type="term" value="F:peptidase activity"/>
    <property type="evidence" value="ECO:0007669"/>
    <property type="project" value="UniProtKB-KW"/>
</dbReference>
<dbReference type="PROSITE" id="PS51902">
    <property type="entry name" value="CLPX_ZB"/>
    <property type="match status" value="1"/>
</dbReference>
<dbReference type="InterPro" id="IPR003959">
    <property type="entry name" value="ATPase_AAA_core"/>
</dbReference>
<dbReference type="SMART" id="SM00382">
    <property type="entry name" value="AAA"/>
    <property type="match status" value="1"/>
</dbReference>
<dbReference type="NCBIfam" id="TIGR00382">
    <property type="entry name" value="clpX"/>
    <property type="match status" value="1"/>
</dbReference>
<dbReference type="InterPro" id="IPR010603">
    <property type="entry name" value="Znf_CppX_C4"/>
</dbReference>
<dbReference type="GO" id="GO:0008270">
    <property type="term" value="F:zinc ion binding"/>
    <property type="evidence" value="ECO:0007669"/>
    <property type="project" value="UniProtKB-UniRule"/>
</dbReference>
<dbReference type="InterPro" id="IPR004487">
    <property type="entry name" value="Clp_protease_ATP-bd_su_ClpX"/>
</dbReference>
<dbReference type="SMART" id="SM00994">
    <property type="entry name" value="zf-C4_ClpX"/>
    <property type="match status" value="1"/>
</dbReference>
<proteinExistence type="inferred from homology"/>
<dbReference type="InterPro" id="IPR046425">
    <property type="entry name" value="ClpX_bact"/>
</dbReference>
<evidence type="ECO:0000313" key="9">
    <source>
        <dbReference type="EMBL" id="PTE17389.1"/>
    </source>
</evidence>
<feature type="binding site" evidence="6 7">
    <location>
        <position position="40"/>
    </location>
    <ligand>
        <name>Zn(2+)</name>
        <dbReference type="ChEBI" id="CHEBI:29105"/>
    </ligand>
</feature>
<dbReference type="SUPFAM" id="SSF57716">
    <property type="entry name" value="Glucocorticoid receptor-like (DNA-binding domain)"/>
    <property type="match status" value="1"/>
</dbReference>
<dbReference type="RefSeq" id="WP_107325168.1">
    <property type="nucleotide sequence ID" value="NZ_NHSP01000050.1"/>
</dbReference>
<keyword evidence="1 6" id="KW-0479">Metal-binding</keyword>
<dbReference type="InterPro" id="IPR019489">
    <property type="entry name" value="Clp_ATPase_C"/>
</dbReference>
<dbReference type="SMART" id="SM01086">
    <property type="entry name" value="ClpB_D2-small"/>
    <property type="match status" value="1"/>
</dbReference>
<name>A0A2T4JHK3_9RHOB</name>
<feature type="binding site" evidence="6 7">
    <location>
        <position position="15"/>
    </location>
    <ligand>
        <name>Zn(2+)</name>
        <dbReference type="ChEBI" id="CHEBI:29105"/>
    </ligand>
</feature>
<evidence type="ECO:0000256" key="4">
    <source>
        <dbReference type="ARBA" id="ARBA00022840"/>
    </source>
</evidence>
<dbReference type="InterPro" id="IPR038366">
    <property type="entry name" value="Znf_CppX_C4_sf"/>
</dbReference>
<evidence type="ECO:0000313" key="10">
    <source>
        <dbReference type="Proteomes" id="UP000241899"/>
    </source>
</evidence>
<comment type="similarity">
    <text evidence="6 7">Belongs to the ClpX chaperone family.</text>
</comment>
<keyword evidence="4 6" id="KW-0067">ATP-binding</keyword>
<keyword evidence="10" id="KW-1185">Reference proteome</keyword>
<dbReference type="CDD" id="cd19497">
    <property type="entry name" value="RecA-like_ClpX"/>
    <property type="match status" value="1"/>
</dbReference>
<comment type="subunit">
    <text evidence="6">Component of the ClpX-ClpP complex. Forms a hexameric ring that, in the presence of ATP, binds to fourteen ClpP subunits assembled into a disk-like structure with a central cavity, resembling the structure of eukaryotic proteasomes.</text>
</comment>
<dbReference type="GO" id="GO:0140662">
    <property type="term" value="F:ATP-dependent protein folding chaperone"/>
    <property type="evidence" value="ECO:0007669"/>
    <property type="project" value="InterPro"/>
</dbReference>
<evidence type="ECO:0000256" key="6">
    <source>
        <dbReference type="HAMAP-Rule" id="MF_00175"/>
    </source>
</evidence>
<dbReference type="GO" id="GO:0051301">
    <property type="term" value="P:cell division"/>
    <property type="evidence" value="ECO:0007669"/>
    <property type="project" value="TreeGrafter"/>
</dbReference>
<dbReference type="InterPro" id="IPR003593">
    <property type="entry name" value="AAA+_ATPase"/>
</dbReference>
<gene>
    <name evidence="6" type="primary">clpX</name>
    <name evidence="9" type="ORF">C5F46_09480</name>
</gene>
<dbReference type="InterPro" id="IPR027417">
    <property type="entry name" value="P-loop_NTPase"/>
</dbReference>
<feature type="binding site" evidence="6 7">
    <location>
        <position position="37"/>
    </location>
    <ligand>
        <name>Zn(2+)</name>
        <dbReference type="ChEBI" id="CHEBI:29105"/>
    </ligand>
</feature>
<dbReference type="HAMAP" id="MF_00175">
    <property type="entry name" value="ClpX"/>
    <property type="match status" value="1"/>
</dbReference>
<dbReference type="GO" id="GO:0051082">
    <property type="term" value="F:unfolded protein binding"/>
    <property type="evidence" value="ECO:0007669"/>
    <property type="project" value="UniProtKB-UniRule"/>
</dbReference>
<dbReference type="GO" id="GO:0016887">
    <property type="term" value="F:ATP hydrolysis activity"/>
    <property type="evidence" value="ECO:0007669"/>
    <property type="project" value="InterPro"/>
</dbReference>
<evidence type="ECO:0000256" key="1">
    <source>
        <dbReference type="ARBA" id="ARBA00022723"/>
    </source>
</evidence>
<protein>
    <recommendedName>
        <fullName evidence="6">ATP-dependent Clp protease ATP-binding subunit ClpX</fullName>
    </recommendedName>
</protein>
<evidence type="ECO:0000256" key="5">
    <source>
        <dbReference type="ARBA" id="ARBA00023186"/>
    </source>
</evidence>
<evidence type="ECO:0000259" key="8">
    <source>
        <dbReference type="PROSITE" id="PS51902"/>
    </source>
</evidence>
<sequence>MANNTGSDSKNTLYCSFCGKSQHEVRKLIAGPTVFICDECVELCMDIIREETKTSGLKSTDGVPTPRDICKVLDDYVIGQEHAKRVLSVAVHNHYKRLNHGGKSDIELAKSNILLIGPTGCGKTLLAQTLARILDVPFTMADATTLTEAGYVGEDVENIILKLLQASEYNVERAQRGIVYIDEVDKITRKSDNPSITRDVSGEGVQQALLKIMEGTVASVPPQGGRKHPQQEFLQVDTTNILFICGGAFAGLDRIIAQRGKGSAIGFGAEVKDPESRGAGELFKELEPEDLLKFGLIPEFVGRLPVIATLTDLDEAALVTILTEPKNALVKQYQRLFDLENVKLTFTEDALTAIAKRAIKRKTGARGLRSIMEDILLDTMFELPGLASVQEVVVNEDAVNTPGTAPLLIHSEAKKGSATAG</sequence>
<dbReference type="GO" id="GO:0046983">
    <property type="term" value="F:protein dimerization activity"/>
    <property type="evidence" value="ECO:0007669"/>
    <property type="project" value="UniProtKB-UniRule"/>
</dbReference>
<dbReference type="InterPro" id="IPR050052">
    <property type="entry name" value="ATP-dep_Clp_protease_ClpX"/>
</dbReference>
<comment type="function">
    <text evidence="6">ATP-dependent specificity component of the Clp protease. It directs the protease to specific substrates. Can perform chaperone functions in the absence of ClpP.</text>
</comment>
<dbReference type="EMBL" id="PZKF01000019">
    <property type="protein sequence ID" value="PTE17389.1"/>
    <property type="molecule type" value="Genomic_DNA"/>
</dbReference>
<dbReference type="FunFam" id="1.10.8.60:FF:000002">
    <property type="entry name" value="ATP-dependent Clp protease ATP-binding subunit ClpX"/>
    <property type="match status" value="1"/>
</dbReference>
<evidence type="ECO:0000256" key="2">
    <source>
        <dbReference type="ARBA" id="ARBA00022741"/>
    </source>
</evidence>
<dbReference type="OrthoDB" id="9804062at2"/>
<evidence type="ECO:0000256" key="7">
    <source>
        <dbReference type="PROSITE-ProRule" id="PRU01250"/>
    </source>
</evidence>
<dbReference type="PANTHER" id="PTHR48102">
    <property type="entry name" value="ATP-DEPENDENT CLP PROTEASE ATP-BINDING SUBUNIT CLPX-LIKE, MITOCHONDRIAL-RELATED"/>
    <property type="match status" value="1"/>
</dbReference>
<dbReference type="AlphaFoldDB" id="A0A2T4JHK3"/>